<proteinExistence type="predicted"/>
<feature type="compositionally biased region" description="Acidic residues" evidence="2">
    <location>
        <begin position="147"/>
        <end position="157"/>
    </location>
</feature>
<sequence length="170" mass="19586">MMKTDQAKKVIIKIDSEVQQENVKNTRRGLKTIQPTTDKENFSGRIIAKEGLKFSGSNEPKKPKPLLMHKETQTEKYITDIDDLTGEEAGLDYWKRLAEKRQECLDESFQEIEKLKGNIETLQEENKICKEMLDEARSLVEVLQEMMPDEEAAEDESTTTKKKDSETDSN</sequence>
<keyword evidence="1" id="KW-0175">Coiled coil</keyword>
<dbReference type="GO" id="GO:0006275">
    <property type="term" value="P:regulation of DNA replication"/>
    <property type="evidence" value="ECO:0007669"/>
    <property type="project" value="InterPro"/>
</dbReference>
<dbReference type="Gene3D" id="1.20.5.1180">
    <property type="entry name" value="Geminin coiled-coil domain"/>
    <property type="match status" value="1"/>
</dbReference>
<evidence type="ECO:0000256" key="1">
    <source>
        <dbReference type="SAM" id="Coils"/>
    </source>
</evidence>
<reference evidence="3" key="1">
    <citation type="submission" date="2022-01" db="EMBL/GenBank/DDBJ databases">
        <authorList>
            <person name="King R."/>
        </authorList>
    </citation>
    <scope>NUCLEOTIDE SEQUENCE</scope>
</reference>
<protein>
    <recommendedName>
        <fullName evidence="5">Geminin</fullName>
    </recommendedName>
</protein>
<evidence type="ECO:0008006" key="5">
    <source>
        <dbReference type="Google" id="ProtNLM"/>
    </source>
</evidence>
<evidence type="ECO:0000313" key="4">
    <source>
        <dbReference type="Proteomes" id="UP001152799"/>
    </source>
</evidence>
<accession>A0A9N9MXQ7</accession>
<feature type="compositionally biased region" description="Basic and acidic residues" evidence="2">
    <location>
        <begin position="158"/>
        <end position="170"/>
    </location>
</feature>
<dbReference type="OrthoDB" id="10043826at2759"/>
<dbReference type="EMBL" id="OU892285">
    <property type="protein sequence ID" value="CAG9773595.1"/>
    <property type="molecule type" value="Genomic_DNA"/>
</dbReference>
<evidence type="ECO:0000313" key="3">
    <source>
        <dbReference type="EMBL" id="CAG9773595.1"/>
    </source>
</evidence>
<dbReference type="Proteomes" id="UP001152799">
    <property type="component" value="Chromosome 9"/>
</dbReference>
<gene>
    <name evidence="3" type="ORF">CEUTPL_LOCUS13984</name>
</gene>
<dbReference type="AlphaFoldDB" id="A0A9N9MXQ7"/>
<dbReference type="SUPFAM" id="SSF111469">
    <property type="entry name" value="Geminin coiled-coil domain"/>
    <property type="match status" value="1"/>
</dbReference>
<organism evidence="3 4">
    <name type="scientific">Ceutorhynchus assimilis</name>
    <name type="common">cabbage seed weevil</name>
    <dbReference type="NCBI Taxonomy" id="467358"/>
    <lineage>
        <taxon>Eukaryota</taxon>
        <taxon>Metazoa</taxon>
        <taxon>Ecdysozoa</taxon>
        <taxon>Arthropoda</taxon>
        <taxon>Hexapoda</taxon>
        <taxon>Insecta</taxon>
        <taxon>Pterygota</taxon>
        <taxon>Neoptera</taxon>
        <taxon>Endopterygota</taxon>
        <taxon>Coleoptera</taxon>
        <taxon>Polyphaga</taxon>
        <taxon>Cucujiformia</taxon>
        <taxon>Curculionidae</taxon>
        <taxon>Ceutorhynchinae</taxon>
        <taxon>Ceutorhynchus</taxon>
    </lineage>
</organism>
<feature type="region of interest" description="Disordered" evidence="2">
    <location>
        <begin position="145"/>
        <end position="170"/>
    </location>
</feature>
<keyword evidence="4" id="KW-1185">Reference proteome</keyword>
<name>A0A9N9MXQ7_9CUCU</name>
<dbReference type="InterPro" id="IPR022786">
    <property type="entry name" value="Geminin/Multicilin"/>
</dbReference>
<feature type="coiled-coil region" evidence="1">
    <location>
        <begin position="105"/>
        <end position="139"/>
    </location>
</feature>
<dbReference type="Pfam" id="PF07412">
    <property type="entry name" value="Geminin"/>
    <property type="match status" value="1"/>
</dbReference>
<evidence type="ECO:0000256" key="2">
    <source>
        <dbReference type="SAM" id="MobiDB-lite"/>
    </source>
</evidence>